<feature type="signal peptide" evidence="2">
    <location>
        <begin position="1"/>
        <end position="19"/>
    </location>
</feature>
<keyword evidence="2" id="KW-0732">Signal</keyword>
<keyword evidence="1" id="KW-0175">Coiled coil</keyword>
<proteinExistence type="predicted"/>
<evidence type="ECO:0000313" key="4">
    <source>
        <dbReference type="Proteomes" id="UP001163714"/>
    </source>
</evidence>
<keyword evidence="4" id="KW-1185">Reference proteome</keyword>
<dbReference type="Proteomes" id="UP001163714">
    <property type="component" value="Unassembled WGS sequence"/>
</dbReference>
<sequence>MKTILIILVCLFMTSNTYATPRFDIRNPNGSDKVRAADGSSCEQAVNSTTSFVMGIYGTDNDFNNYSYEQDWLLSRGNLSNGGDKGIYAGIQIQLGTPKRVDCNRLFDIEIARKNLELKQMEQQHLVEMQALRAELERVKNLGQIHFKQ</sequence>
<name>A0ABT3I9E3_9GAMM</name>
<dbReference type="EMBL" id="JAPDMX010000023">
    <property type="protein sequence ID" value="MCW3172632.1"/>
    <property type="molecule type" value="Genomic_DNA"/>
</dbReference>
<comment type="caution">
    <text evidence="3">The sequence shown here is derived from an EMBL/GenBank/DDBJ whole genome shotgun (WGS) entry which is preliminary data.</text>
</comment>
<protein>
    <recommendedName>
        <fullName evidence="5">Secreted protein</fullName>
    </recommendedName>
</protein>
<evidence type="ECO:0000256" key="1">
    <source>
        <dbReference type="SAM" id="Coils"/>
    </source>
</evidence>
<accession>A0ABT3I9E3</accession>
<reference evidence="3" key="1">
    <citation type="submission" date="2022-10" db="EMBL/GenBank/DDBJ databases">
        <title>Shewanella flava sp. nov, isolated from the estuary of the Fenhe River into the Yellow River.</title>
        <authorList>
            <person name="Li Y."/>
        </authorList>
    </citation>
    <scope>NUCLEOTIDE SEQUENCE</scope>
    <source>
        <strain evidence="3">FYR11-62</strain>
    </source>
</reference>
<feature type="coiled-coil region" evidence="1">
    <location>
        <begin position="104"/>
        <end position="142"/>
    </location>
</feature>
<organism evidence="3 4">
    <name type="scientific">Shewanella subflava</name>
    <dbReference type="NCBI Taxonomy" id="2986476"/>
    <lineage>
        <taxon>Bacteria</taxon>
        <taxon>Pseudomonadati</taxon>
        <taxon>Pseudomonadota</taxon>
        <taxon>Gammaproteobacteria</taxon>
        <taxon>Alteromonadales</taxon>
        <taxon>Shewanellaceae</taxon>
        <taxon>Shewanella</taxon>
    </lineage>
</organism>
<dbReference type="RefSeq" id="WP_264726168.1">
    <property type="nucleotide sequence ID" value="NZ_JAPDMX010000023.1"/>
</dbReference>
<evidence type="ECO:0000256" key="2">
    <source>
        <dbReference type="SAM" id="SignalP"/>
    </source>
</evidence>
<feature type="chain" id="PRO_5045799770" description="Secreted protein" evidence="2">
    <location>
        <begin position="20"/>
        <end position="149"/>
    </location>
</feature>
<evidence type="ECO:0008006" key="5">
    <source>
        <dbReference type="Google" id="ProtNLM"/>
    </source>
</evidence>
<gene>
    <name evidence="3" type="ORF">OHT75_09095</name>
</gene>
<evidence type="ECO:0000313" key="3">
    <source>
        <dbReference type="EMBL" id="MCW3172632.1"/>
    </source>
</evidence>